<keyword evidence="2" id="KW-1185">Reference proteome</keyword>
<reference evidence="2" key="1">
    <citation type="submission" date="2015-12" db="EMBL/GenBank/DDBJ databases">
        <authorList>
            <person name="Nair G.R."/>
            <person name="Kaur G."/>
            <person name="Mayilraj S."/>
        </authorList>
    </citation>
    <scope>NUCLEOTIDE SEQUENCE [LARGE SCALE GENOMIC DNA]</scope>
    <source>
        <strain evidence="2">CD08_7</strain>
    </source>
</reference>
<name>A0A0W8IC47_9MICC</name>
<evidence type="ECO:0000313" key="1">
    <source>
        <dbReference type="EMBL" id="KUG57517.1"/>
    </source>
</evidence>
<dbReference type="EMBL" id="LQBM01000005">
    <property type="protein sequence ID" value="KUG57517.1"/>
    <property type="molecule type" value="Genomic_DNA"/>
</dbReference>
<evidence type="ECO:0000313" key="2">
    <source>
        <dbReference type="Proteomes" id="UP000054023"/>
    </source>
</evidence>
<accession>A0A0W8IC47</accession>
<dbReference type="Proteomes" id="UP000054023">
    <property type="component" value="Unassembled WGS sequence"/>
</dbReference>
<dbReference type="InterPro" id="IPR011989">
    <property type="entry name" value="ARM-like"/>
</dbReference>
<comment type="caution">
    <text evidence="1">The sequence shown here is derived from an EMBL/GenBank/DDBJ whole genome shotgun (WGS) entry which is preliminary data.</text>
</comment>
<organism evidence="1 2">
    <name type="scientific">Nesterenkonia jeotgali</name>
    <dbReference type="NCBI Taxonomy" id="317018"/>
    <lineage>
        <taxon>Bacteria</taxon>
        <taxon>Bacillati</taxon>
        <taxon>Actinomycetota</taxon>
        <taxon>Actinomycetes</taxon>
        <taxon>Micrococcales</taxon>
        <taxon>Micrococcaceae</taxon>
        <taxon>Nesterenkonia</taxon>
    </lineage>
</organism>
<protein>
    <submittedName>
        <fullName evidence="1">Uncharacterized protein</fullName>
    </submittedName>
</protein>
<dbReference type="AlphaFoldDB" id="A0A0W8IC47"/>
<dbReference type="SUPFAM" id="SSF48371">
    <property type="entry name" value="ARM repeat"/>
    <property type="match status" value="1"/>
</dbReference>
<proteinExistence type="predicted"/>
<sequence length="845" mass="94480">MEIRDLDDALPDTGDLSELVRIPIYAQAAVSRIHTGERLPETSLELVLDLADKRMEVDQRIELEPDQLRVWLDRVALCMVVSDVTEVKTDQLIDSTLARDLPDFIDDAELIANVASRALMTESEGTLRFPANVIREARAARAVLHAKDDGMNLLRSHALIELPTTHGNGDPVRAVRPSWKPVLEQLLPLAPSSWHGEVAQFDAELVARATSLSAEKHTRDSAVWTLWTSYTAKRIWIPNRFSQGDSDEEALKRLLTADTPDGFVDALVAAHKSSEPTARGNALRMLPASQITDDQLVPLVEASITDADPVVRRHAAVAAHARDFRELVEPMVIQAINDQDESAQEALLDFAMRIAKDEEQVRIADMATGRLARRARQNLLNRFSRSEILGMVTNGHELDELLLEELLNEELLNRHTPWTVGDVVTLAQIVPRTSERFPNEEALSIWTQHPVPALLTLATEPLGDTSLWDFRRLANGLSADDLDAAVHAFNDTNALNLAKVGYPDETIVLDEKAREQTIEILTDVTRSRAVPTRDAFKVDVSQESRATSRALDAEDSAGFDDWRKRLAEAALELDRDRKLLRSHPLRDRLRCVAKRNEVLNVEDCKNLVKFLLWSPDPELDRWLRVHWSPAAGSVLRDLSEFTDRMVIKLTTVLPGPWQEGLADRALMALDGSSMSTWEKTSVTAHIVREAGEAVVRGWADKHEAEWIDPLLIELGDPAAEKRMIVRLTTQLARSKRYPEAPEDQWISNLYHSSSVPALSELLTEALASDIEHLKTRGLCLALSRCAGLSAPQLWDSLIGNPEIPSAPFLIYDKWEAIAKLIDEHQAVPSYSDPHVQMRVQTLVPL</sequence>
<dbReference type="InterPro" id="IPR016024">
    <property type="entry name" value="ARM-type_fold"/>
</dbReference>
<dbReference type="Gene3D" id="1.25.10.10">
    <property type="entry name" value="Leucine-rich Repeat Variant"/>
    <property type="match status" value="1"/>
</dbReference>
<gene>
    <name evidence="1" type="ORF">AVL63_12775</name>
</gene>